<reference evidence="9 10" key="1">
    <citation type="journal article" date="2020" name="Genome Biol. Evol.">
        <title>Rhizobium dioscoreae sp. nov., a plant growth-promoting bacterium isolated from yam (Dioscorea species).</title>
        <authorList>
            <person name="Ouyabe M."/>
            <person name="Tanaka N."/>
            <person name="Shiwa Y."/>
            <person name="Fujita N."/>
            <person name="Kikuno H."/>
            <person name="Babil P."/>
            <person name="Shiwachi H."/>
        </authorList>
    </citation>
    <scope>NUCLEOTIDE SEQUENCE [LARGE SCALE GENOMIC DNA]</scope>
    <source>
        <strain evidence="9 10">S-93</strain>
    </source>
</reference>
<comment type="function">
    <text evidence="7">Catalyzes the N-acylation of UDP-3-O-acylglucosamine using 3-hydroxyacyl-ACP as the acyl donor. Is involved in the biosynthesis of lipid A, a phosphorylated glycolipid that anchors the lipopolysaccharide to the outer membrane of the cell.</text>
</comment>
<evidence type="ECO:0000256" key="3">
    <source>
        <dbReference type="ARBA" id="ARBA00022679"/>
    </source>
</evidence>
<dbReference type="PROSITE" id="PS00101">
    <property type="entry name" value="HEXAPEP_TRANSFERASES"/>
    <property type="match status" value="1"/>
</dbReference>
<comment type="subunit">
    <text evidence="7">Homotrimer.</text>
</comment>
<proteinExistence type="inferred from homology"/>
<keyword evidence="1 7" id="KW-0444">Lipid biosynthesis</keyword>
<accession>A0ABQ0Z847</accession>
<dbReference type="InterPro" id="IPR001451">
    <property type="entry name" value="Hexapep"/>
</dbReference>
<dbReference type="NCBIfam" id="NF002060">
    <property type="entry name" value="PRK00892.1"/>
    <property type="match status" value="1"/>
</dbReference>
<evidence type="ECO:0000256" key="4">
    <source>
        <dbReference type="ARBA" id="ARBA00022737"/>
    </source>
</evidence>
<evidence type="ECO:0000313" key="10">
    <source>
        <dbReference type="Proteomes" id="UP000390335"/>
    </source>
</evidence>
<dbReference type="Pfam" id="PF00132">
    <property type="entry name" value="Hexapep"/>
    <property type="match status" value="3"/>
</dbReference>
<evidence type="ECO:0000256" key="6">
    <source>
        <dbReference type="ARBA" id="ARBA00023315"/>
    </source>
</evidence>
<dbReference type="InterPro" id="IPR018357">
    <property type="entry name" value="Hexapep_transf_CS"/>
</dbReference>
<sequence>MNTVLELVLMEHTGFFPPHGGVSLKQLAEHLGAELADTASSEVVIRSIAPVYRAGEGDVCYILSRKNRAELETCKASAIICLPALKSFVPDHIPVLLSKKPHTDFAIAGALLHPQAMRPVTFTANPLVISPAATIDATAKLEANIGIEPGAIVGPGAEIGEGTYIGPNALIGPGVKIGRNCSIGGGASVLCAYIGNGVIIHNGTRIGQDGFGYAPGPRGMVKIVQIGRVIIQDNVEIGANTTIDRGTMDDTVIGEGTKIDNQVQIGHNVRIGRHCAIVSQVGIAGSTVIGDGVQIGGQAGLNGHIHIGDGVQIGAKSGVMNSIPAGERYAGLPARPLWDFLRESAEIAKRSGARDKKDGSAEHD</sequence>
<dbReference type="PANTHER" id="PTHR43378:SF2">
    <property type="entry name" value="UDP-3-O-ACYLGLUCOSAMINE N-ACYLTRANSFERASE 1, MITOCHONDRIAL-RELATED"/>
    <property type="match status" value="1"/>
</dbReference>
<dbReference type="EMBL" id="BLAJ01000005">
    <property type="protein sequence ID" value="GES51705.1"/>
    <property type="molecule type" value="Genomic_DNA"/>
</dbReference>
<protein>
    <recommendedName>
        <fullName evidence="7">UDP-3-O-acylglucosamine N-acyltransferase</fullName>
        <ecNumber evidence="7">2.3.1.191</ecNumber>
    </recommendedName>
</protein>
<dbReference type="NCBIfam" id="TIGR01853">
    <property type="entry name" value="lipid_A_lpxD"/>
    <property type="match status" value="1"/>
</dbReference>
<evidence type="ECO:0000256" key="2">
    <source>
        <dbReference type="ARBA" id="ARBA00022556"/>
    </source>
</evidence>
<evidence type="ECO:0000313" key="9">
    <source>
        <dbReference type="EMBL" id="GES51705.1"/>
    </source>
</evidence>
<dbReference type="HAMAP" id="MF_00523">
    <property type="entry name" value="LpxD"/>
    <property type="match status" value="1"/>
</dbReference>
<dbReference type="EC" id="2.3.1.191" evidence="7"/>
<dbReference type="InterPro" id="IPR007691">
    <property type="entry name" value="LpxD"/>
</dbReference>
<comment type="catalytic activity">
    <reaction evidence="7">
        <text>a UDP-3-O-[(3R)-3-hydroxyacyl]-alpha-D-glucosamine + a (3R)-hydroxyacyl-[ACP] = a UDP-2-N,3-O-bis[(3R)-3-hydroxyacyl]-alpha-D-glucosamine + holo-[ACP] + H(+)</text>
        <dbReference type="Rhea" id="RHEA:53836"/>
        <dbReference type="Rhea" id="RHEA-COMP:9685"/>
        <dbReference type="Rhea" id="RHEA-COMP:9945"/>
        <dbReference type="ChEBI" id="CHEBI:15378"/>
        <dbReference type="ChEBI" id="CHEBI:64479"/>
        <dbReference type="ChEBI" id="CHEBI:78827"/>
        <dbReference type="ChEBI" id="CHEBI:137740"/>
        <dbReference type="ChEBI" id="CHEBI:137748"/>
        <dbReference type="EC" id="2.3.1.191"/>
    </reaction>
</comment>
<name>A0ABQ0Z847_9HYPH</name>
<gene>
    <name evidence="7 9" type="primary">lpxD</name>
    <name evidence="9" type="ORF">RsS93_43190</name>
</gene>
<feature type="domain" description="UDP-3-O-[3-hydroxymyristoyl] glucosamine N-acyltransferase non-repeat region" evidence="8">
    <location>
        <begin position="43"/>
        <end position="109"/>
    </location>
</feature>
<keyword evidence="4 7" id="KW-0677">Repeat</keyword>
<dbReference type="InterPro" id="IPR020573">
    <property type="entry name" value="UDP_GlcNAc_AcTrfase_non-rep"/>
</dbReference>
<evidence type="ECO:0000256" key="5">
    <source>
        <dbReference type="ARBA" id="ARBA00023098"/>
    </source>
</evidence>
<dbReference type="PANTHER" id="PTHR43378">
    <property type="entry name" value="UDP-3-O-ACYLGLUCOSAMINE N-ACYLTRANSFERASE"/>
    <property type="match status" value="1"/>
</dbReference>
<dbReference type="Gene3D" id="2.160.10.10">
    <property type="entry name" value="Hexapeptide repeat proteins"/>
    <property type="match status" value="1"/>
</dbReference>
<comment type="caution">
    <text evidence="9">The sequence shown here is derived from an EMBL/GenBank/DDBJ whole genome shotgun (WGS) entry which is preliminary data.</text>
</comment>
<organism evidence="9 10">
    <name type="scientific">Rhizobium dioscoreae</name>
    <dbReference type="NCBI Taxonomy" id="2653122"/>
    <lineage>
        <taxon>Bacteria</taxon>
        <taxon>Pseudomonadati</taxon>
        <taxon>Pseudomonadota</taxon>
        <taxon>Alphaproteobacteria</taxon>
        <taxon>Hyphomicrobiales</taxon>
        <taxon>Rhizobiaceae</taxon>
        <taxon>Rhizobium/Agrobacterium group</taxon>
        <taxon>Rhizobium</taxon>
    </lineage>
</organism>
<evidence type="ECO:0000259" key="8">
    <source>
        <dbReference type="Pfam" id="PF04613"/>
    </source>
</evidence>
<dbReference type="Pfam" id="PF04613">
    <property type="entry name" value="LpxD"/>
    <property type="match status" value="1"/>
</dbReference>
<dbReference type="Gene3D" id="3.40.1390.10">
    <property type="entry name" value="MurE/MurF, N-terminal domain"/>
    <property type="match status" value="1"/>
</dbReference>
<dbReference type="Proteomes" id="UP000390335">
    <property type="component" value="Unassembled WGS sequence"/>
</dbReference>
<keyword evidence="2 7" id="KW-0441">Lipid A biosynthesis</keyword>
<comment type="pathway">
    <text evidence="7">Bacterial outer membrane biogenesis; LPS lipid A biosynthesis.</text>
</comment>
<keyword evidence="5 7" id="KW-0443">Lipid metabolism</keyword>
<keyword evidence="3 7" id="KW-0808">Transferase</keyword>
<feature type="active site" description="Proton acceptor" evidence="7">
    <location>
        <position position="267"/>
    </location>
</feature>
<dbReference type="CDD" id="cd03352">
    <property type="entry name" value="LbH_LpxD"/>
    <property type="match status" value="1"/>
</dbReference>
<evidence type="ECO:0000256" key="1">
    <source>
        <dbReference type="ARBA" id="ARBA00022516"/>
    </source>
</evidence>
<dbReference type="InterPro" id="IPR011004">
    <property type="entry name" value="Trimer_LpxA-like_sf"/>
</dbReference>
<evidence type="ECO:0000256" key="7">
    <source>
        <dbReference type="HAMAP-Rule" id="MF_00523"/>
    </source>
</evidence>
<keyword evidence="10" id="KW-1185">Reference proteome</keyword>
<dbReference type="SUPFAM" id="SSF51161">
    <property type="entry name" value="Trimeric LpxA-like enzymes"/>
    <property type="match status" value="1"/>
</dbReference>
<comment type="similarity">
    <text evidence="7">Belongs to the transferase hexapeptide repeat family. LpxD subfamily.</text>
</comment>
<keyword evidence="6 7" id="KW-0012">Acyltransferase</keyword>